<dbReference type="InterPro" id="IPR002850">
    <property type="entry name" value="PIN_toxin-like"/>
</dbReference>
<dbReference type="EMBL" id="RXGA01000001">
    <property type="protein sequence ID" value="RWX74204.1"/>
    <property type="molecule type" value="Genomic_DNA"/>
</dbReference>
<dbReference type="NCBIfam" id="TIGR00305">
    <property type="entry name" value="putative toxin-antitoxin system toxin component, PIN family"/>
    <property type="match status" value="1"/>
</dbReference>
<dbReference type="InterPro" id="IPR002716">
    <property type="entry name" value="PIN_dom"/>
</dbReference>
<feature type="domain" description="PIN" evidence="1">
    <location>
        <begin position="9"/>
        <end position="125"/>
    </location>
</feature>
<dbReference type="PANTHER" id="PTHR34610:SF4">
    <property type="entry name" value="SLL8027 PROTEIN"/>
    <property type="match status" value="1"/>
</dbReference>
<name>A0A3S3S184_METS7</name>
<evidence type="ECO:0000313" key="2">
    <source>
        <dbReference type="EMBL" id="RWX74204.1"/>
    </source>
</evidence>
<evidence type="ECO:0000313" key="3">
    <source>
        <dbReference type="Proteomes" id="UP000288215"/>
    </source>
</evidence>
<dbReference type="Proteomes" id="UP000288215">
    <property type="component" value="Unassembled WGS sequence"/>
</dbReference>
<gene>
    <name evidence="2" type="ORF">Metus_0229</name>
</gene>
<evidence type="ECO:0000259" key="1">
    <source>
        <dbReference type="SMART" id="SM00670"/>
    </source>
</evidence>
<dbReference type="PANTHER" id="PTHR34610">
    <property type="entry name" value="SSL7007 PROTEIN"/>
    <property type="match status" value="1"/>
</dbReference>
<dbReference type="SMART" id="SM00670">
    <property type="entry name" value="PINc"/>
    <property type="match status" value="1"/>
</dbReference>
<comment type="caution">
    <text evidence="2">The sequence shown here is derived from an EMBL/GenBank/DDBJ whole genome shotgun (WGS) entry which is preliminary data.</text>
</comment>
<dbReference type="InterPro" id="IPR029060">
    <property type="entry name" value="PIN-like_dom_sf"/>
</dbReference>
<reference evidence="2 3" key="1">
    <citation type="submission" date="2018-12" db="EMBL/GenBank/DDBJ databases">
        <title>The complete genome of the methanogenic archaea of the candidate phylum Verstraetearchaeota, obtained from the metagenome of underground thermal water.</title>
        <authorList>
            <person name="Kadnikov V.V."/>
            <person name="Mardanov A.V."/>
            <person name="Beletsky A.V."/>
            <person name="Karnachuk O.V."/>
            <person name="Ravin N.V."/>
        </authorList>
    </citation>
    <scope>NUCLEOTIDE SEQUENCE [LARGE SCALE GENOMIC DNA]</scope>
    <source>
        <strain evidence="2">Ch88</strain>
    </source>
</reference>
<proteinExistence type="predicted"/>
<organism evidence="2 3">
    <name type="scientific">Methanosuratincola subterraneus</name>
    <dbReference type="NCBI Taxonomy" id="2593994"/>
    <lineage>
        <taxon>Archaea</taxon>
        <taxon>Thermoproteota</taxon>
        <taxon>Methanosuratincolia</taxon>
        <taxon>Candidatus Methanomethylicales</taxon>
        <taxon>Candidatus Methanomethylicaceae</taxon>
        <taxon>Candidatus Methanosuratincola (ex Vanwonterghem et al. 2016)</taxon>
    </lineage>
</organism>
<dbReference type="Pfam" id="PF13470">
    <property type="entry name" value="PIN_3"/>
    <property type="match status" value="1"/>
</dbReference>
<accession>A0A3S3S184</accession>
<sequence length="146" mass="16110">MPSSRKRVPKAVLDTNVWVSALIWGGRPSEVVHAAEDGMIKIFASKEIIEEISQVLEYPKIKRVYEAAGMRHEELIETIIGISKLVNASLKVTLIAERPADDKFIECALAAGAGYIVSGDRHLLKKAGYEKIRIVPVGEFLGILKK</sequence>
<dbReference type="AlphaFoldDB" id="A0A3S3S184"/>
<dbReference type="Gene3D" id="3.40.50.1010">
    <property type="entry name" value="5'-nuclease"/>
    <property type="match status" value="1"/>
</dbReference>
<protein>
    <submittedName>
        <fullName evidence="2">Putative toxin-antitoxin system toxin component, PIN family</fullName>
    </submittedName>
</protein>
<dbReference type="SUPFAM" id="SSF88723">
    <property type="entry name" value="PIN domain-like"/>
    <property type="match status" value="1"/>
</dbReference>